<evidence type="ECO:0000256" key="1">
    <source>
        <dbReference type="PROSITE-ProRule" id="PRU00169"/>
    </source>
</evidence>
<dbReference type="Proteomes" id="UP000231581">
    <property type="component" value="Unassembled WGS sequence"/>
</dbReference>
<dbReference type="PROSITE" id="PS50110">
    <property type="entry name" value="RESPONSE_REGULATORY"/>
    <property type="match status" value="1"/>
</dbReference>
<evidence type="ECO:0000259" key="2">
    <source>
        <dbReference type="PROSITE" id="PS50110"/>
    </source>
</evidence>
<dbReference type="InterPro" id="IPR001789">
    <property type="entry name" value="Sig_transdc_resp-reg_receiver"/>
</dbReference>
<proteinExistence type="predicted"/>
<dbReference type="GO" id="GO:0000160">
    <property type="term" value="P:phosphorelay signal transduction system"/>
    <property type="evidence" value="ECO:0007669"/>
    <property type="project" value="InterPro"/>
</dbReference>
<sequence length="133" mass="14760">MRSIILLVDDDALLLRTTARSVRGFIKRSGRSASILEAASSAEALEIMQKYGSSDSNQQWCVISDFDMPGMNGAALLDVLDVELKERLLVRLIVSGREENRAKAIRCKAAFAVKPDISKDIEQALRLFFSSIR</sequence>
<dbReference type="EMBL" id="PCSZ01000075">
    <property type="protein sequence ID" value="PIP60282.1"/>
    <property type="molecule type" value="Genomic_DNA"/>
</dbReference>
<feature type="domain" description="Response regulatory" evidence="2">
    <location>
        <begin position="4"/>
        <end position="129"/>
    </location>
</feature>
<organism evidence="3 4">
    <name type="scientific">Candidatus Uhrbacteria bacterium CG22_combo_CG10-13_8_21_14_all_47_17</name>
    <dbReference type="NCBI Taxonomy" id="1975041"/>
    <lineage>
        <taxon>Bacteria</taxon>
        <taxon>Candidatus Uhriibacteriota</taxon>
    </lineage>
</organism>
<evidence type="ECO:0000313" key="3">
    <source>
        <dbReference type="EMBL" id="PIP60282.1"/>
    </source>
</evidence>
<comment type="caution">
    <text evidence="3">The sequence shown here is derived from an EMBL/GenBank/DDBJ whole genome shotgun (WGS) entry which is preliminary data.</text>
</comment>
<keyword evidence="1" id="KW-0597">Phosphoprotein</keyword>
<protein>
    <recommendedName>
        <fullName evidence="2">Response regulatory domain-containing protein</fullName>
    </recommendedName>
</protein>
<gene>
    <name evidence="3" type="ORF">COX00_04025</name>
</gene>
<dbReference type="Gene3D" id="3.40.50.2300">
    <property type="match status" value="1"/>
</dbReference>
<evidence type="ECO:0000313" key="4">
    <source>
        <dbReference type="Proteomes" id="UP000231581"/>
    </source>
</evidence>
<feature type="modified residue" description="4-aspartylphosphate" evidence="1">
    <location>
        <position position="65"/>
    </location>
</feature>
<accession>A0A2H0BRI4</accession>
<dbReference type="Pfam" id="PF00072">
    <property type="entry name" value="Response_reg"/>
    <property type="match status" value="1"/>
</dbReference>
<dbReference type="AlphaFoldDB" id="A0A2H0BRI4"/>
<dbReference type="SUPFAM" id="SSF52172">
    <property type="entry name" value="CheY-like"/>
    <property type="match status" value="1"/>
</dbReference>
<name>A0A2H0BRI4_9BACT</name>
<dbReference type="InterPro" id="IPR011006">
    <property type="entry name" value="CheY-like_superfamily"/>
</dbReference>
<dbReference type="SMART" id="SM00448">
    <property type="entry name" value="REC"/>
    <property type="match status" value="1"/>
</dbReference>
<reference evidence="3 4" key="1">
    <citation type="submission" date="2017-09" db="EMBL/GenBank/DDBJ databases">
        <title>Depth-based differentiation of microbial function through sediment-hosted aquifers and enrichment of novel symbionts in the deep terrestrial subsurface.</title>
        <authorList>
            <person name="Probst A.J."/>
            <person name="Ladd B."/>
            <person name="Jarett J.K."/>
            <person name="Geller-Mcgrath D.E."/>
            <person name="Sieber C.M."/>
            <person name="Emerson J.B."/>
            <person name="Anantharaman K."/>
            <person name="Thomas B.C."/>
            <person name="Malmstrom R."/>
            <person name="Stieglmeier M."/>
            <person name="Klingl A."/>
            <person name="Woyke T."/>
            <person name="Ryan C.M."/>
            <person name="Banfield J.F."/>
        </authorList>
    </citation>
    <scope>NUCLEOTIDE SEQUENCE [LARGE SCALE GENOMIC DNA]</scope>
    <source>
        <strain evidence="3">CG22_combo_CG10-13_8_21_14_all_47_17</strain>
    </source>
</reference>